<evidence type="ECO:0000313" key="2">
    <source>
        <dbReference type="EMBL" id="PQP16387.1"/>
    </source>
</evidence>
<dbReference type="EMBL" id="PUIO01000064">
    <property type="protein sequence ID" value="PQP16387.1"/>
    <property type="molecule type" value="Genomic_DNA"/>
</dbReference>
<sequence>MIGYTVPEIRRLLVHLILRYARPDEHAWSWSHWRSTQREDACFVDSDGDHPGDGRQLRRDTCRGNRFRPES</sequence>
<gene>
    <name evidence="2" type="ORF">C5613_36490</name>
</gene>
<reference evidence="3" key="1">
    <citation type="submission" date="2018-02" db="EMBL/GenBank/DDBJ databases">
        <title>Draft genome sequencing of Rhodococcus opacus KU647198.</title>
        <authorList>
            <person name="Zheng B.-X."/>
        </authorList>
    </citation>
    <scope>NUCLEOTIDE SEQUENCE [LARGE SCALE GENOMIC DNA]</scope>
    <source>
        <strain evidence="3">04-OD7</strain>
    </source>
</reference>
<accession>A0A2S8INP0</accession>
<protein>
    <submittedName>
        <fullName evidence="2">Uncharacterized protein</fullName>
    </submittedName>
</protein>
<evidence type="ECO:0000313" key="3">
    <source>
        <dbReference type="Proteomes" id="UP000239290"/>
    </source>
</evidence>
<dbReference type="Proteomes" id="UP000239290">
    <property type="component" value="Unassembled WGS sequence"/>
</dbReference>
<organism evidence="2 3">
    <name type="scientific">Rhodococcus opacus</name>
    <name type="common">Nocardia opaca</name>
    <dbReference type="NCBI Taxonomy" id="37919"/>
    <lineage>
        <taxon>Bacteria</taxon>
        <taxon>Bacillati</taxon>
        <taxon>Actinomycetota</taxon>
        <taxon>Actinomycetes</taxon>
        <taxon>Mycobacteriales</taxon>
        <taxon>Nocardiaceae</taxon>
        <taxon>Rhodococcus</taxon>
    </lineage>
</organism>
<evidence type="ECO:0000256" key="1">
    <source>
        <dbReference type="SAM" id="MobiDB-lite"/>
    </source>
</evidence>
<proteinExistence type="predicted"/>
<name>A0A2S8INP0_RHOOP</name>
<dbReference type="AlphaFoldDB" id="A0A2S8INP0"/>
<comment type="caution">
    <text evidence="2">The sequence shown here is derived from an EMBL/GenBank/DDBJ whole genome shotgun (WGS) entry which is preliminary data.</text>
</comment>
<feature type="region of interest" description="Disordered" evidence="1">
    <location>
        <begin position="46"/>
        <end position="71"/>
    </location>
</feature>